<sequence>MVYFIRNLQAREAAQKSIVLLKNKNNTLPLSKDIKVPYVTGPFANSSDVLMGNYYGISSSVVTILSGIADAVSLSSSLNYRSGALPFHKNINPKTGRQMLQPSQM</sequence>
<dbReference type="InterPro" id="IPR036881">
    <property type="entry name" value="Glyco_hydro_3_C_sf"/>
</dbReference>
<comment type="similarity">
    <text evidence="1">Belongs to the glycosyl hydrolase 3 family.</text>
</comment>
<dbReference type="GO" id="GO:0045493">
    <property type="term" value="P:xylan catabolic process"/>
    <property type="evidence" value="ECO:0007669"/>
    <property type="project" value="InterPro"/>
</dbReference>
<dbReference type="OrthoDB" id="9805821at2"/>
<evidence type="ECO:0000313" key="4">
    <source>
        <dbReference type="EMBL" id="QCX40318.1"/>
    </source>
</evidence>
<dbReference type="GO" id="GO:0009044">
    <property type="term" value="F:xylan 1,4-beta-xylosidase activity"/>
    <property type="evidence" value="ECO:0007669"/>
    <property type="project" value="InterPro"/>
</dbReference>
<proteinExistence type="inferred from homology"/>
<dbReference type="Proteomes" id="UP000306229">
    <property type="component" value="Chromosome"/>
</dbReference>
<dbReference type="GO" id="GO:0046556">
    <property type="term" value="F:alpha-L-arabinofuranosidase activity"/>
    <property type="evidence" value="ECO:0007669"/>
    <property type="project" value="TreeGrafter"/>
</dbReference>
<dbReference type="InterPro" id="IPR002772">
    <property type="entry name" value="Glyco_hydro_3_C"/>
</dbReference>
<reference evidence="4 5" key="1">
    <citation type="submission" date="2019-05" db="EMBL/GenBank/DDBJ databases">
        <title>Algicella ahnfeltiae gen. nov., sp. nov., a novel marine bacterium of the family Flavobacteriaceae isolated from a red alga.</title>
        <authorList>
            <person name="Nedashkovskaya O.I."/>
            <person name="Kukhlevskiy A.D."/>
            <person name="Kim S.-G."/>
            <person name="Zhukova N.V."/>
            <person name="Mikhailov V.V."/>
        </authorList>
    </citation>
    <scope>NUCLEOTIDE SEQUENCE [LARGE SCALE GENOMIC DNA]</scope>
    <source>
        <strain evidence="4 5">10Alg115</strain>
    </source>
</reference>
<keyword evidence="5" id="KW-1185">Reference proteome</keyword>
<protein>
    <recommendedName>
        <fullName evidence="3">Glycoside hydrolase family 3 C-terminal domain-containing protein</fullName>
    </recommendedName>
</protein>
<dbReference type="KEGG" id="fbe:FF125_18385"/>
<dbReference type="GO" id="GO:0031222">
    <property type="term" value="P:arabinan catabolic process"/>
    <property type="evidence" value="ECO:0007669"/>
    <property type="project" value="TreeGrafter"/>
</dbReference>
<accession>A0A5B7TVN6</accession>
<dbReference type="Pfam" id="PF01915">
    <property type="entry name" value="Glyco_hydro_3_C"/>
    <property type="match status" value="1"/>
</dbReference>
<name>A0A5B7TVN6_9FLAO</name>
<evidence type="ECO:0000256" key="2">
    <source>
        <dbReference type="ARBA" id="ARBA00022801"/>
    </source>
</evidence>
<dbReference type="Gene3D" id="3.40.50.1700">
    <property type="entry name" value="Glycoside hydrolase family 3 C-terminal domain"/>
    <property type="match status" value="1"/>
</dbReference>
<dbReference type="InterPro" id="IPR044993">
    <property type="entry name" value="BXL"/>
</dbReference>
<evidence type="ECO:0000259" key="3">
    <source>
        <dbReference type="Pfam" id="PF01915"/>
    </source>
</evidence>
<gene>
    <name evidence="4" type="ORF">FF125_18385</name>
</gene>
<feature type="domain" description="Glycoside hydrolase family 3 C-terminal" evidence="3">
    <location>
        <begin position="18"/>
        <end position="73"/>
    </location>
</feature>
<keyword evidence="2" id="KW-0378">Hydrolase</keyword>
<organism evidence="4 5">
    <name type="scientific">Aureibaculum algae</name>
    <dbReference type="NCBI Taxonomy" id="2584122"/>
    <lineage>
        <taxon>Bacteria</taxon>
        <taxon>Pseudomonadati</taxon>
        <taxon>Bacteroidota</taxon>
        <taxon>Flavobacteriia</taxon>
        <taxon>Flavobacteriales</taxon>
        <taxon>Flavobacteriaceae</taxon>
        <taxon>Aureibaculum</taxon>
    </lineage>
</organism>
<evidence type="ECO:0000256" key="1">
    <source>
        <dbReference type="ARBA" id="ARBA00005336"/>
    </source>
</evidence>
<evidence type="ECO:0000313" key="5">
    <source>
        <dbReference type="Proteomes" id="UP000306229"/>
    </source>
</evidence>
<dbReference type="RefSeq" id="WP_138951232.1">
    <property type="nucleotide sequence ID" value="NZ_CP040749.1"/>
</dbReference>
<dbReference type="PANTHER" id="PTHR42721">
    <property type="entry name" value="SUGAR HYDROLASE-RELATED"/>
    <property type="match status" value="1"/>
</dbReference>
<dbReference type="EMBL" id="CP040749">
    <property type="protein sequence ID" value="QCX40318.1"/>
    <property type="molecule type" value="Genomic_DNA"/>
</dbReference>
<dbReference type="SUPFAM" id="SSF52279">
    <property type="entry name" value="Beta-D-glucan exohydrolase, C-terminal domain"/>
    <property type="match status" value="1"/>
</dbReference>
<dbReference type="AlphaFoldDB" id="A0A5B7TVN6"/>
<dbReference type="PANTHER" id="PTHR42721:SF3">
    <property type="entry name" value="BETA-D-XYLOSIDASE 5-RELATED"/>
    <property type="match status" value="1"/>
</dbReference>